<dbReference type="InterPro" id="IPR035642">
    <property type="entry name" value="MraZ_N"/>
</dbReference>
<comment type="subunit">
    <text evidence="7">Forms oligomers.</text>
</comment>
<feature type="domain" description="SpoVT-AbrB" evidence="8">
    <location>
        <begin position="30"/>
        <end position="76"/>
    </location>
</feature>
<evidence type="ECO:0000256" key="7">
    <source>
        <dbReference type="HAMAP-Rule" id="MF_01008"/>
    </source>
</evidence>
<dbReference type="InterPro" id="IPR003444">
    <property type="entry name" value="MraZ"/>
</dbReference>
<protein>
    <recommendedName>
        <fullName evidence="1 7">Transcriptional regulator MraZ</fullName>
    </recommendedName>
</protein>
<evidence type="ECO:0000256" key="2">
    <source>
        <dbReference type="ARBA" id="ARBA00022490"/>
    </source>
</evidence>
<dbReference type="InterPro" id="IPR020603">
    <property type="entry name" value="MraZ_dom"/>
</dbReference>
<proteinExistence type="inferred from homology"/>
<evidence type="ECO:0000256" key="3">
    <source>
        <dbReference type="ARBA" id="ARBA00022737"/>
    </source>
</evidence>
<accession>R0D208</accession>
<sequence>MLTQLSSGRGVVARRPAWVWRGSAFVFLSTFEKQLDSKRRIVVPQEFRAAVSGMFDGIFCFPSIEADCLEAGGKALFDRYLAVIEEIPFGDPTRSALETSVLGGMSKLSFDTAGRITLPDHLCEMCGLTDWVAVVGMGERFQIWSREAFQAHRAAQRDLAREGLAALRAQQRTARFGGAA</sequence>
<evidence type="ECO:0000256" key="4">
    <source>
        <dbReference type="ARBA" id="ARBA00023015"/>
    </source>
</evidence>
<dbReference type="InterPro" id="IPR038619">
    <property type="entry name" value="MraZ_sf"/>
</dbReference>
<dbReference type="SUPFAM" id="SSF89447">
    <property type="entry name" value="AbrB/MazE/MraZ-like"/>
    <property type="match status" value="1"/>
</dbReference>
<evidence type="ECO:0000313" key="10">
    <source>
        <dbReference type="Proteomes" id="UP000013063"/>
    </source>
</evidence>
<evidence type="ECO:0000256" key="1">
    <source>
        <dbReference type="ARBA" id="ARBA00013860"/>
    </source>
</evidence>
<dbReference type="InterPro" id="IPR007159">
    <property type="entry name" value="SpoVT-AbrB_dom"/>
</dbReference>
<keyword evidence="4 7" id="KW-0805">Transcription regulation</keyword>
<dbReference type="GO" id="GO:0003700">
    <property type="term" value="F:DNA-binding transcription factor activity"/>
    <property type="evidence" value="ECO:0007669"/>
    <property type="project" value="UniProtKB-UniRule"/>
</dbReference>
<organism evidence="9 10">
    <name type="scientific">Caulobacter vibrioides OR37</name>
    <dbReference type="NCBI Taxonomy" id="1292034"/>
    <lineage>
        <taxon>Bacteria</taxon>
        <taxon>Pseudomonadati</taxon>
        <taxon>Pseudomonadota</taxon>
        <taxon>Alphaproteobacteria</taxon>
        <taxon>Caulobacterales</taxon>
        <taxon>Caulobacteraceae</taxon>
        <taxon>Caulobacter</taxon>
    </lineage>
</organism>
<dbReference type="PANTHER" id="PTHR34701">
    <property type="entry name" value="TRANSCRIPTIONAL REGULATOR MRAZ"/>
    <property type="match status" value="1"/>
</dbReference>
<keyword evidence="6 7" id="KW-0804">Transcription</keyword>
<comment type="subcellular location">
    <subcellularLocation>
        <location evidence="7">Cytoplasm</location>
        <location evidence="7">Nucleoid</location>
    </subcellularLocation>
</comment>
<dbReference type="PATRIC" id="fig|1292034.3.peg.1573"/>
<dbReference type="GO" id="GO:0005737">
    <property type="term" value="C:cytoplasm"/>
    <property type="evidence" value="ECO:0007669"/>
    <property type="project" value="UniProtKB-UniRule"/>
</dbReference>
<dbReference type="Proteomes" id="UP000013063">
    <property type="component" value="Unassembled WGS sequence"/>
</dbReference>
<evidence type="ECO:0000259" key="8">
    <source>
        <dbReference type="PROSITE" id="PS51740"/>
    </source>
</evidence>
<keyword evidence="5 7" id="KW-0238">DNA-binding</keyword>
<dbReference type="Gene3D" id="3.40.1550.20">
    <property type="entry name" value="Transcriptional regulator MraZ domain"/>
    <property type="match status" value="1"/>
</dbReference>
<dbReference type="GO" id="GO:0000976">
    <property type="term" value="F:transcription cis-regulatory region binding"/>
    <property type="evidence" value="ECO:0007669"/>
    <property type="project" value="TreeGrafter"/>
</dbReference>
<name>R0D208_CAUVI</name>
<dbReference type="GO" id="GO:0009295">
    <property type="term" value="C:nucleoid"/>
    <property type="evidence" value="ECO:0007669"/>
    <property type="project" value="UniProtKB-SubCell"/>
</dbReference>
<dbReference type="EMBL" id="APMP01000006">
    <property type="protein sequence ID" value="ENZ82651.1"/>
    <property type="molecule type" value="Genomic_DNA"/>
</dbReference>
<comment type="caution">
    <text evidence="9">The sequence shown here is derived from an EMBL/GenBank/DDBJ whole genome shotgun (WGS) entry which is preliminary data.</text>
</comment>
<keyword evidence="2 7" id="KW-0963">Cytoplasm</keyword>
<evidence type="ECO:0000256" key="6">
    <source>
        <dbReference type="ARBA" id="ARBA00023163"/>
    </source>
</evidence>
<dbReference type="GO" id="GO:2000143">
    <property type="term" value="P:negative regulation of DNA-templated transcription initiation"/>
    <property type="evidence" value="ECO:0007669"/>
    <property type="project" value="TreeGrafter"/>
</dbReference>
<evidence type="ECO:0000313" key="9">
    <source>
        <dbReference type="EMBL" id="ENZ82651.1"/>
    </source>
</evidence>
<dbReference type="InterPro" id="IPR037914">
    <property type="entry name" value="SpoVT-AbrB_sf"/>
</dbReference>
<dbReference type="CDD" id="cd16320">
    <property type="entry name" value="MraZ_N"/>
    <property type="match status" value="1"/>
</dbReference>
<dbReference type="InterPro" id="IPR035644">
    <property type="entry name" value="MraZ_C"/>
</dbReference>
<dbReference type="PROSITE" id="PS51740">
    <property type="entry name" value="SPOVT_ABRB"/>
    <property type="match status" value="2"/>
</dbReference>
<dbReference type="HAMAP" id="MF_01008">
    <property type="entry name" value="MraZ"/>
    <property type="match status" value="1"/>
</dbReference>
<dbReference type="eggNOG" id="COG2001">
    <property type="taxonomic scope" value="Bacteria"/>
</dbReference>
<gene>
    <name evidence="7" type="primary">mraZ</name>
    <name evidence="9" type="ORF">OR37_01588</name>
</gene>
<dbReference type="PANTHER" id="PTHR34701:SF1">
    <property type="entry name" value="TRANSCRIPTIONAL REGULATOR MRAZ"/>
    <property type="match status" value="1"/>
</dbReference>
<comment type="similarity">
    <text evidence="7">Belongs to the MraZ family.</text>
</comment>
<keyword evidence="3" id="KW-0677">Repeat</keyword>
<dbReference type="AlphaFoldDB" id="R0D208"/>
<evidence type="ECO:0000256" key="5">
    <source>
        <dbReference type="ARBA" id="ARBA00023125"/>
    </source>
</evidence>
<dbReference type="STRING" id="1292034.OR37_01588"/>
<keyword evidence="10" id="KW-1185">Reference proteome</keyword>
<reference evidence="9 10" key="1">
    <citation type="journal article" date="2013" name="Genome Announc.">
        <title>Draft Genome Sequence for Caulobacter sp. Strain OR37, a Bacterium Tolerant to Heavy Metals.</title>
        <authorList>
            <person name="Utturkar S.M."/>
            <person name="Bollmann A."/>
            <person name="Brzoska R.M."/>
            <person name="Klingeman D.M."/>
            <person name="Epstein S.E."/>
            <person name="Palumbo A.V."/>
            <person name="Brown S.D."/>
        </authorList>
    </citation>
    <scope>NUCLEOTIDE SEQUENCE [LARGE SCALE GENOMIC DNA]</scope>
    <source>
        <strain evidence="9 10">OR37</strain>
    </source>
</reference>
<feature type="domain" description="SpoVT-AbrB" evidence="8">
    <location>
        <begin position="105"/>
        <end position="148"/>
    </location>
</feature>
<dbReference type="CDD" id="cd16321">
    <property type="entry name" value="MraZ_C"/>
    <property type="match status" value="1"/>
</dbReference>
<dbReference type="Pfam" id="PF02381">
    <property type="entry name" value="MraZ"/>
    <property type="match status" value="1"/>
</dbReference>